<dbReference type="InterPro" id="IPR019487">
    <property type="entry name" value="RAM_signalling_pathway_SOG2"/>
</dbReference>
<dbReference type="InterPro" id="IPR003591">
    <property type="entry name" value="Leu-rich_rpt_typical-subtyp"/>
</dbReference>
<evidence type="ECO:0000313" key="5">
    <source>
        <dbReference type="Proteomes" id="UP000054097"/>
    </source>
</evidence>
<feature type="compositionally biased region" description="Basic and acidic residues" evidence="3">
    <location>
        <begin position="210"/>
        <end position="219"/>
    </location>
</feature>
<dbReference type="PROSITE" id="PS51450">
    <property type="entry name" value="LRR"/>
    <property type="match status" value="1"/>
</dbReference>
<dbReference type="GO" id="GO:0005737">
    <property type="term" value="C:cytoplasm"/>
    <property type="evidence" value="ECO:0007669"/>
    <property type="project" value="TreeGrafter"/>
</dbReference>
<dbReference type="PANTHER" id="PTHR48051">
    <property type="match status" value="1"/>
</dbReference>
<dbReference type="OrthoDB" id="1394818at2759"/>
<dbReference type="SUPFAM" id="SSF52058">
    <property type="entry name" value="L domain-like"/>
    <property type="match status" value="1"/>
</dbReference>
<protein>
    <recommendedName>
        <fullName evidence="6">RAM signaling network component</fullName>
    </recommendedName>
</protein>
<evidence type="ECO:0008006" key="6">
    <source>
        <dbReference type="Google" id="ProtNLM"/>
    </source>
</evidence>
<dbReference type="Gene3D" id="3.80.10.10">
    <property type="entry name" value="Ribonuclease Inhibitor"/>
    <property type="match status" value="1"/>
</dbReference>
<dbReference type="PANTHER" id="PTHR48051:SF54">
    <property type="entry name" value="LEUCINE-RICH REPEAT-CONTAINING PROTEIN"/>
    <property type="match status" value="1"/>
</dbReference>
<dbReference type="SMART" id="SM00369">
    <property type="entry name" value="LRR_TYP"/>
    <property type="match status" value="3"/>
</dbReference>
<organism evidence="4 5">
    <name type="scientific">Serendipita vermifera MAFF 305830</name>
    <dbReference type="NCBI Taxonomy" id="933852"/>
    <lineage>
        <taxon>Eukaryota</taxon>
        <taxon>Fungi</taxon>
        <taxon>Dikarya</taxon>
        <taxon>Basidiomycota</taxon>
        <taxon>Agaricomycotina</taxon>
        <taxon>Agaricomycetes</taxon>
        <taxon>Sebacinales</taxon>
        <taxon>Serendipitaceae</taxon>
        <taxon>Serendipita</taxon>
    </lineage>
</organism>
<dbReference type="HOGENOM" id="CLU_006272_0_0_1"/>
<feature type="compositionally biased region" description="Polar residues" evidence="3">
    <location>
        <begin position="564"/>
        <end position="579"/>
    </location>
</feature>
<keyword evidence="1" id="KW-0433">Leucine-rich repeat</keyword>
<dbReference type="STRING" id="933852.A0A0C3AX79"/>
<gene>
    <name evidence="4" type="ORF">M408DRAFT_23329</name>
</gene>
<evidence type="ECO:0000256" key="3">
    <source>
        <dbReference type="SAM" id="MobiDB-lite"/>
    </source>
</evidence>
<dbReference type="Pfam" id="PF13855">
    <property type="entry name" value="LRR_8"/>
    <property type="match status" value="1"/>
</dbReference>
<feature type="region of interest" description="Disordered" evidence="3">
    <location>
        <begin position="923"/>
        <end position="966"/>
    </location>
</feature>
<evidence type="ECO:0000256" key="2">
    <source>
        <dbReference type="ARBA" id="ARBA00022737"/>
    </source>
</evidence>
<reference evidence="5" key="2">
    <citation type="submission" date="2015-01" db="EMBL/GenBank/DDBJ databases">
        <title>Evolutionary Origins and Diversification of the Mycorrhizal Mutualists.</title>
        <authorList>
            <consortium name="DOE Joint Genome Institute"/>
            <consortium name="Mycorrhizal Genomics Consortium"/>
            <person name="Kohler A."/>
            <person name="Kuo A."/>
            <person name="Nagy L.G."/>
            <person name="Floudas D."/>
            <person name="Copeland A."/>
            <person name="Barry K.W."/>
            <person name="Cichocki N."/>
            <person name="Veneault-Fourrey C."/>
            <person name="LaButti K."/>
            <person name="Lindquist E.A."/>
            <person name="Lipzen A."/>
            <person name="Lundell T."/>
            <person name="Morin E."/>
            <person name="Murat C."/>
            <person name="Riley R."/>
            <person name="Ohm R."/>
            <person name="Sun H."/>
            <person name="Tunlid A."/>
            <person name="Henrissat B."/>
            <person name="Grigoriev I.V."/>
            <person name="Hibbett D.S."/>
            <person name="Martin F."/>
        </authorList>
    </citation>
    <scope>NUCLEOTIDE SEQUENCE [LARGE SCALE GENOMIC DNA]</scope>
    <source>
        <strain evidence="5">MAFF 305830</strain>
    </source>
</reference>
<dbReference type="AlphaFoldDB" id="A0A0C3AX79"/>
<dbReference type="Pfam" id="PF10428">
    <property type="entry name" value="SOG2"/>
    <property type="match status" value="1"/>
</dbReference>
<evidence type="ECO:0000256" key="1">
    <source>
        <dbReference type="ARBA" id="ARBA00022614"/>
    </source>
</evidence>
<dbReference type="InterPro" id="IPR001611">
    <property type="entry name" value="Leu-rich_rpt"/>
</dbReference>
<feature type="region of interest" description="Disordered" evidence="3">
    <location>
        <begin position="210"/>
        <end position="392"/>
    </location>
</feature>
<dbReference type="InterPro" id="IPR032675">
    <property type="entry name" value="LRR_dom_sf"/>
</dbReference>
<sequence length="966" mass="104822">MVYADSLPASPSSGGGPLTSAQIAQAVLGSEAPSSLYLSHLNITEIPDNAVQQLAQLRSVDDDDNDGTILRIALSNNHLRTLPASFNSLWRLRYLNLRSNALDQFPEVISTMESLEILDLSRNKIRSFPAFPGTLINIRVLHLGRNQIGALPTYFPKFTELNLLKIEHNPIEWPPPHILNVAPNSTDPLVASRWVKSIQGWIRDHLARYGRPSMDDRRGGQGSSSRTPVHDRTPSNESVGSQYSNMSQSSVPDSPRDHRLAQRLALPDPADGYSSSDRSASVDGHSTLVPIHGRNASYTFARKQDSNPNSLHTKKSLPDLSSIRAKHPDRRPRERPPLPQESSALPPRAAVSKGSVSDTGHTIRKSTPKAVVRDEEEGETTQPPPMDGERNSYFRRMSTLPVAAISKAVPECLLVTIDAARGILFALSQIYSALRHYIVFAINDRLTSVLNKVLDPASQYLAHLITALDRFDSLCQNGTPPPAACRGVVESCRDNVTVFRKVVGVLQFQLKVLAGSEDLRYTRTLLMMVYGSMAELSNSWNAMSPHIEEVQKLMQESELPPSTMPLNLSNNGRPTQTIPENGEPRTAERTVTPSSAGRVHPFPVNRPRIPPTSERRRQGGSFSANDVRKGREMPTVQPGPVQPLVIKPPSAATKALRNQLRQPTGGASPRLGGQYGVSLHSPSLSNSSHGHGNSAGNYGEADFGRSPSRNGSAHAALSSNKDKLVDASTLDAMEESTDLALSVWKQVEDLFETAGEGSIIGRDYLMRAREVTMSLRSNIRAVLEGGDGEVYGAALWEGAKTFSKDVANVLLFVKKTCTERGIPLDASLRADLQKLGHSTQEFVSFIAFSSFAIGKPPPSPAPSYDERIATPTSANMMGSSVDLSLGRSRSANGMGSPPAQIPFGRSAGTPTGSPMYHHALAGGSREQMQWSGPAHPSLQNFRMPPSPAPSSRIRHGGGIVGYRDSD</sequence>
<feature type="compositionally biased region" description="Low complexity" evidence="3">
    <location>
        <begin position="678"/>
        <end position="697"/>
    </location>
</feature>
<dbReference type="Proteomes" id="UP000054097">
    <property type="component" value="Unassembled WGS sequence"/>
</dbReference>
<dbReference type="EMBL" id="KN824290">
    <property type="protein sequence ID" value="KIM29125.1"/>
    <property type="molecule type" value="Genomic_DNA"/>
</dbReference>
<evidence type="ECO:0000313" key="4">
    <source>
        <dbReference type="EMBL" id="KIM29125.1"/>
    </source>
</evidence>
<accession>A0A0C3AX79</accession>
<name>A0A0C3AX79_SERVB</name>
<feature type="region of interest" description="Disordered" evidence="3">
    <location>
        <begin position="560"/>
        <end position="720"/>
    </location>
</feature>
<reference evidence="4 5" key="1">
    <citation type="submission" date="2014-04" db="EMBL/GenBank/DDBJ databases">
        <authorList>
            <consortium name="DOE Joint Genome Institute"/>
            <person name="Kuo A."/>
            <person name="Zuccaro A."/>
            <person name="Kohler A."/>
            <person name="Nagy L.G."/>
            <person name="Floudas D."/>
            <person name="Copeland A."/>
            <person name="Barry K.W."/>
            <person name="Cichocki N."/>
            <person name="Veneault-Fourrey C."/>
            <person name="LaButti K."/>
            <person name="Lindquist E.A."/>
            <person name="Lipzen A."/>
            <person name="Lundell T."/>
            <person name="Morin E."/>
            <person name="Murat C."/>
            <person name="Sun H."/>
            <person name="Tunlid A."/>
            <person name="Henrissat B."/>
            <person name="Grigoriev I.V."/>
            <person name="Hibbett D.S."/>
            <person name="Martin F."/>
            <person name="Nordberg H.P."/>
            <person name="Cantor M.N."/>
            <person name="Hua S.X."/>
        </authorList>
    </citation>
    <scope>NUCLEOTIDE SEQUENCE [LARGE SCALE GENOMIC DNA]</scope>
    <source>
        <strain evidence="4 5">MAFF 305830</strain>
    </source>
</reference>
<proteinExistence type="predicted"/>
<keyword evidence="5" id="KW-1185">Reference proteome</keyword>
<keyword evidence="2" id="KW-0677">Repeat</keyword>
<feature type="compositionally biased region" description="Polar residues" evidence="3">
    <location>
        <begin position="235"/>
        <end position="252"/>
    </location>
</feature>
<dbReference type="InterPro" id="IPR050216">
    <property type="entry name" value="LRR_domain-containing"/>
</dbReference>